<proteinExistence type="predicted"/>
<reference evidence="2 3" key="1">
    <citation type="journal article" date="2016" name="PLoS Pathog.">
        <title>Biosynthesis of antibiotic leucinostatins in bio-control fungus Purpureocillium lilacinum and their inhibition on phytophthora revealed by genome mining.</title>
        <authorList>
            <person name="Wang G."/>
            <person name="Liu Z."/>
            <person name="Lin R."/>
            <person name="Li E."/>
            <person name="Mao Z."/>
            <person name="Ling J."/>
            <person name="Yang Y."/>
            <person name="Yin W.B."/>
            <person name="Xie B."/>
        </authorList>
    </citation>
    <scope>NUCLEOTIDE SEQUENCE [LARGE SCALE GENOMIC DNA]</scope>
    <source>
        <strain evidence="2">170</strain>
    </source>
</reference>
<evidence type="ECO:0000313" key="2">
    <source>
        <dbReference type="EMBL" id="OAQ60871.1"/>
    </source>
</evidence>
<dbReference type="GeneID" id="28858412"/>
<sequence length="107" mass="11810">MLETERRLGIEKLDREHKAGNQMTGRQMIRRSGLEAILVDAEATVELSGSIMRQLARQENALLECVGTDGDMDEVMKKRQAARTEAGDALHTALMNDPSGRSSKSIL</sequence>
<dbReference type="Proteomes" id="UP000078397">
    <property type="component" value="Unassembled WGS sequence"/>
</dbReference>
<accession>A0A179F6B8</accession>
<name>A0A179F6B8_METCM</name>
<evidence type="ECO:0000256" key="1">
    <source>
        <dbReference type="SAM" id="MobiDB-lite"/>
    </source>
</evidence>
<evidence type="ECO:0000313" key="3">
    <source>
        <dbReference type="Proteomes" id="UP000078397"/>
    </source>
</evidence>
<dbReference type="KEGG" id="pchm:VFPPC_16665"/>
<organism evidence="2 3">
    <name type="scientific">Pochonia chlamydosporia 170</name>
    <dbReference type="NCBI Taxonomy" id="1380566"/>
    <lineage>
        <taxon>Eukaryota</taxon>
        <taxon>Fungi</taxon>
        <taxon>Dikarya</taxon>
        <taxon>Ascomycota</taxon>
        <taxon>Pezizomycotina</taxon>
        <taxon>Sordariomycetes</taxon>
        <taxon>Hypocreomycetidae</taxon>
        <taxon>Hypocreales</taxon>
        <taxon>Clavicipitaceae</taxon>
        <taxon>Pochonia</taxon>
    </lineage>
</organism>
<protein>
    <submittedName>
        <fullName evidence="2">Uncharacterized protein</fullName>
    </submittedName>
</protein>
<comment type="caution">
    <text evidence="2">The sequence shown here is derived from an EMBL/GenBank/DDBJ whole genome shotgun (WGS) entry which is preliminary data.</text>
</comment>
<dbReference type="RefSeq" id="XP_018138680.1">
    <property type="nucleotide sequence ID" value="XM_018294418.1"/>
</dbReference>
<gene>
    <name evidence="2" type="ORF">VFPPC_16665</name>
</gene>
<feature type="region of interest" description="Disordered" evidence="1">
    <location>
        <begin position="79"/>
        <end position="107"/>
    </location>
</feature>
<keyword evidence="3" id="KW-1185">Reference proteome</keyword>
<dbReference type="EMBL" id="LSBJ02000001">
    <property type="protein sequence ID" value="OAQ60871.1"/>
    <property type="molecule type" value="Genomic_DNA"/>
</dbReference>
<dbReference type="AlphaFoldDB" id="A0A179F6B8"/>